<keyword evidence="2" id="KW-1185">Reference proteome</keyword>
<reference evidence="1" key="1">
    <citation type="submission" date="2023-07" db="EMBL/GenBank/DDBJ databases">
        <title>draft genome sequence of fig (Ficus carica).</title>
        <authorList>
            <person name="Takahashi T."/>
            <person name="Nishimura K."/>
        </authorList>
    </citation>
    <scope>NUCLEOTIDE SEQUENCE</scope>
</reference>
<sequence length="129" mass="14299">MIGLAQSLYAMLPIKRKQREVMGTPAFPAGSGVWVTLSGRVDMPQVHRHPGADDMTSAIAGCVKRRMQGAMSRYYCQLVWGNMTRAIRDPQSRWCSIVVWEMPSGPITRAPTLLHQGPHVLAQPDNGEK</sequence>
<evidence type="ECO:0000313" key="1">
    <source>
        <dbReference type="EMBL" id="GMN68410.1"/>
    </source>
</evidence>
<organism evidence="1 2">
    <name type="scientific">Ficus carica</name>
    <name type="common">Common fig</name>
    <dbReference type="NCBI Taxonomy" id="3494"/>
    <lineage>
        <taxon>Eukaryota</taxon>
        <taxon>Viridiplantae</taxon>
        <taxon>Streptophyta</taxon>
        <taxon>Embryophyta</taxon>
        <taxon>Tracheophyta</taxon>
        <taxon>Spermatophyta</taxon>
        <taxon>Magnoliopsida</taxon>
        <taxon>eudicotyledons</taxon>
        <taxon>Gunneridae</taxon>
        <taxon>Pentapetalae</taxon>
        <taxon>rosids</taxon>
        <taxon>fabids</taxon>
        <taxon>Rosales</taxon>
        <taxon>Moraceae</taxon>
        <taxon>Ficeae</taxon>
        <taxon>Ficus</taxon>
    </lineage>
</organism>
<comment type="caution">
    <text evidence="1">The sequence shown here is derived from an EMBL/GenBank/DDBJ whole genome shotgun (WGS) entry which is preliminary data.</text>
</comment>
<dbReference type="EMBL" id="BTGU01000609">
    <property type="protein sequence ID" value="GMN68410.1"/>
    <property type="molecule type" value="Genomic_DNA"/>
</dbReference>
<name>A0AA88E8S7_FICCA</name>
<accession>A0AA88E8S7</accession>
<dbReference type="Proteomes" id="UP001187192">
    <property type="component" value="Unassembled WGS sequence"/>
</dbReference>
<proteinExistence type="predicted"/>
<protein>
    <submittedName>
        <fullName evidence="1">Uncharacterized protein</fullName>
    </submittedName>
</protein>
<dbReference type="AlphaFoldDB" id="A0AA88E8S7"/>
<gene>
    <name evidence="1" type="ORF">TIFTF001_037468</name>
</gene>
<evidence type="ECO:0000313" key="2">
    <source>
        <dbReference type="Proteomes" id="UP001187192"/>
    </source>
</evidence>